<dbReference type="GO" id="GO:0051082">
    <property type="term" value="F:unfolded protein binding"/>
    <property type="evidence" value="ECO:0007669"/>
    <property type="project" value="TreeGrafter"/>
</dbReference>
<dbReference type="PROSITE" id="PS50076">
    <property type="entry name" value="DNAJ_2"/>
    <property type="match status" value="1"/>
</dbReference>
<dbReference type="PROSITE" id="PS00636">
    <property type="entry name" value="DNAJ_1"/>
    <property type="match status" value="1"/>
</dbReference>
<feature type="compositionally biased region" description="Low complexity" evidence="1">
    <location>
        <begin position="286"/>
        <end position="300"/>
    </location>
</feature>
<evidence type="ECO:0000313" key="4">
    <source>
        <dbReference type="Proteomes" id="UP001205105"/>
    </source>
</evidence>
<feature type="region of interest" description="Disordered" evidence="1">
    <location>
        <begin position="286"/>
        <end position="326"/>
    </location>
</feature>
<gene>
    <name evidence="3" type="ORF">COHA_002045</name>
</gene>
<feature type="region of interest" description="Disordered" evidence="1">
    <location>
        <begin position="14"/>
        <end position="42"/>
    </location>
</feature>
<evidence type="ECO:0000313" key="3">
    <source>
        <dbReference type="EMBL" id="KAI7844246.1"/>
    </source>
</evidence>
<protein>
    <recommendedName>
        <fullName evidence="2">J domain-containing protein</fullName>
    </recommendedName>
</protein>
<feature type="region of interest" description="Disordered" evidence="1">
    <location>
        <begin position="181"/>
        <end position="208"/>
    </location>
</feature>
<dbReference type="Proteomes" id="UP001205105">
    <property type="component" value="Unassembled WGS sequence"/>
</dbReference>
<dbReference type="InterPro" id="IPR001623">
    <property type="entry name" value="DnaJ_domain"/>
</dbReference>
<keyword evidence="4" id="KW-1185">Reference proteome</keyword>
<dbReference type="PRINTS" id="PR00625">
    <property type="entry name" value="JDOMAIN"/>
</dbReference>
<organism evidence="3 4">
    <name type="scientific">Chlorella ohadii</name>
    <dbReference type="NCBI Taxonomy" id="2649997"/>
    <lineage>
        <taxon>Eukaryota</taxon>
        <taxon>Viridiplantae</taxon>
        <taxon>Chlorophyta</taxon>
        <taxon>core chlorophytes</taxon>
        <taxon>Trebouxiophyceae</taxon>
        <taxon>Chlorellales</taxon>
        <taxon>Chlorellaceae</taxon>
        <taxon>Chlorella clade</taxon>
        <taxon>Chlorella</taxon>
    </lineage>
</organism>
<name>A0AAD5DXU1_9CHLO</name>
<feature type="region of interest" description="Disordered" evidence="1">
    <location>
        <begin position="348"/>
        <end position="369"/>
    </location>
</feature>
<dbReference type="EMBL" id="JADXDR010000032">
    <property type="protein sequence ID" value="KAI7844246.1"/>
    <property type="molecule type" value="Genomic_DNA"/>
</dbReference>
<dbReference type="GO" id="GO:0005737">
    <property type="term" value="C:cytoplasm"/>
    <property type="evidence" value="ECO:0007669"/>
    <property type="project" value="TreeGrafter"/>
</dbReference>
<dbReference type="PANTHER" id="PTHR43096:SF58">
    <property type="entry name" value="CHAPERONE DNAJ-DOMAIN SUPERFAMILY PROTEIN"/>
    <property type="match status" value="1"/>
</dbReference>
<dbReference type="Pfam" id="PF00226">
    <property type="entry name" value="DnaJ"/>
    <property type="match status" value="1"/>
</dbReference>
<reference evidence="3" key="1">
    <citation type="submission" date="2020-11" db="EMBL/GenBank/DDBJ databases">
        <title>Chlorella ohadii genome sequencing and assembly.</title>
        <authorList>
            <person name="Murik O."/>
            <person name="Treves H."/>
            <person name="Kedem I."/>
            <person name="Shotland Y."/>
            <person name="Kaplan A."/>
        </authorList>
    </citation>
    <scope>NUCLEOTIDE SEQUENCE</scope>
    <source>
        <strain evidence="3">1</strain>
    </source>
</reference>
<dbReference type="PANTHER" id="PTHR43096">
    <property type="entry name" value="DNAJ HOMOLOG 1, MITOCHONDRIAL-RELATED"/>
    <property type="match status" value="1"/>
</dbReference>
<evidence type="ECO:0000256" key="1">
    <source>
        <dbReference type="SAM" id="MobiDB-lite"/>
    </source>
</evidence>
<comment type="caution">
    <text evidence="3">The sequence shown here is derived from an EMBL/GenBank/DDBJ whole genome shotgun (WGS) entry which is preliminary data.</text>
</comment>
<dbReference type="InterPro" id="IPR036869">
    <property type="entry name" value="J_dom_sf"/>
</dbReference>
<dbReference type="CDD" id="cd06257">
    <property type="entry name" value="DnaJ"/>
    <property type="match status" value="1"/>
</dbReference>
<dbReference type="SMART" id="SM00271">
    <property type="entry name" value="DnaJ"/>
    <property type="match status" value="1"/>
</dbReference>
<dbReference type="InterPro" id="IPR018253">
    <property type="entry name" value="DnaJ_domain_CS"/>
</dbReference>
<dbReference type="AlphaFoldDB" id="A0AAD5DXU1"/>
<dbReference type="SUPFAM" id="SSF46565">
    <property type="entry name" value="Chaperone J-domain"/>
    <property type="match status" value="1"/>
</dbReference>
<feature type="domain" description="J" evidence="2">
    <location>
        <begin position="218"/>
        <end position="282"/>
    </location>
</feature>
<proteinExistence type="predicted"/>
<feature type="compositionally biased region" description="Low complexity" evidence="1">
    <location>
        <begin position="18"/>
        <end position="42"/>
    </location>
</feature>
<dbReference type="Gene3D" id="1.10.287.110">
    <property type="entry name" value="DnaJ domain"/>
    <property type="match status" value="1"/>
</dbReference>
<accession>A0AAD5DXU1</accession>
<evidence type="ECO:0000259" key="2">
    <source>
        <dbReference type="PROSITE" id="PS50076"/>
    </source>
</evidence>
<feature type="compositionally biased region" description="Basic residues" evidence="1">
    <location>
        <begin position="307"/>
        <end position="317"/>
    </location>
</feature>
<dbReference type="GO" id="GO:0042026">
    <property type="term" value="P:protein refolding"/>
    <property type="evidence" value="ECO:0007669"/>
    <property type="project" value="TreeGrafter"/>
</dbReference>
<sequence length="489" mass="50719">MQAIVSVHYQHAKPLGQPASATPRRRPAAAAPAPLRPLGAAVPGSSLRSRRIAAAAAQQSAADLAADINAACNAALQLMLAGDERRAAEEQRRLQGLRQTSLAAGDEEAARLLRVLEAMLRHSVLREAEELRGPHATALNRIANQVAGSGWKLDVEGQPASGAPQEPQFSSWEDVINRIKARGSSGGSSSDSESGSGSSGSNGAAGAATGSGRVAETAYYTLLGVAPTASQAELKAAYRKLALQLHPDVSSAPDASEQFAAVAAAYDVLSDAESRALYDRYGAAGMRGKSGASAGSGNASREWTEFKRHKRQNKHTKARDASTASYGSSVDEAWGAEAAGGAAAAASSGEGAASSSGGGGSGGEDPRWAGMPIAGAVVEYPLSQQQKYELQDGRTHGVGLLVGRNCDRGDAAKLPEQALDLCEIEPLRQEEAGSTRWVPDELAPAAFPRLGELRPIPVDAFDQRFDVWTITAPFSEGCGGPELPEEIIL</sequence>
<feature type="compositionally biased region" description="Low complexity" evidence="1">
    <location>
        <begin position="187"/>
        <end position="208"/>
    </location>
</feature>